<dbReference type="EC" id="2.1.1.-" evidence="1"/>
<keyword evidence="2" id="KW-1185">Reference proteome</keyword>
<comment type="caution">
    <text evidence="1">The sequence shown here is derived from an EMBL/GenBank/DDBJ whole genome shotgun (WGS) entry which is preliminary data.</text>
</comment>
<keyword evidence="1" id="KW-0489">Methyltransferase</keyword>
<accession>A0ACC7P5A1</accession>
<evidence type="ECO:0000313" key="2">
    <source>
        <dbReference type="Proteomes" id="UP001631969"/>
    </source>
</evidence>
<dbReference type="EMBL" id="JBJURJ010000016">
    <property type="protein sequence ID" value="MFM9331126.1"/>
    <property type="molecule type" value="Genomic_DNA"/>
</dbReference>
<reference evidence="1" key="1">
    <citation type="submission" date="2024-12" db="EMBL/GenBank/DDBJ databases">
        <authorList>
            <person name="Wu N."/>
        </authorList>
    </citation>
    <scope>NUCLEOTIDE SEQUENCE</scope>
    <source>
        <strain evidence="1">P15</strain>
    </source>
</reference>
<dbReference type="Proteomes" id="UP001631969">
    <property type="component" value="Unassembled WGS sequence"/>
</dbReference>
<name>A0ACC7P5A1_9BACL</name>
<organism evidence="1 2">
    <name type="scientific">Paenibacillus mesotrionivorans</name>
    <dbReference type="NCBI Taxonomy" id="3160968"/>
    <lineage>
        <taxon>Bacteria</taxon>
        <taxon>Bacillati</taxon>
        <taxon>Bacillota</taxon>
        <taxon>Bacilli</taxon>
        <taxon>Bacillales</taxon>
        <taxon>Paenibacillaceae</taxon>
        <taxon>Paenibacillus</taxon>
    </lineage>
</organism>
<keyword evidence="1" id="KW-0808">Transferase</keyword>
<protein>
    <submittedName>
        <fullName evidence="1">Class I SAM-dependent methyltransferase</fullName>
        <ecNumber evidence="1">2.1.1.-</ecNumber>
    </submittedName>
</protein>
<proteinExistence type="predicted"/>
<evidence type="ECO:0000313" key="1">
    <source>
        <dbReference type="EMBL" id="MFM9331126.1"/>
    </source>
</evidence>
<gene>
    <name evidence="1" type="ORF">ACI1P1_22790</name>
</gene>
<sequence>MHFAWNEETIAWFKAASAYTDFHRKLADRLRKTVSGAELMYDIGCGLGLLSQELAGEVGRIVGVDMNREALASLEADAAARGIGNISTMHGDCYQTEPVCDVILMSYFGSSTLEFFLPFCKQLISIVDLNEGSSMGGKGLSGSKRKRQTADKVERQLKEAGRGYTLEPVSLEFGQPFVSKPDAMRFLQVYYGSTPEETEACMARRLVQAEQAPYAYYLPYTKHMGVFRIEGGRAVCMCS</sequence>